<keyword evidence="3" id="KW-1185">Reference proteome</keyword>
<dbReference type="Proteomes" id="UP000001640">
    <property type="component" value="Chromosome 9"/>
</dbReference>
<dbReference type="EMBL" id="HE576760">
    <property type="protein sequence ID" value="CCC71816.1"/>
    <property type="molecule type" value="Genomic_DNA"/>
</dbReference>
<dbReference type="OMA" id="HCENWIR"/>
<dbReference type="RefSeq" id="XP_003678159.1">
    <property type="nucleotide sequence ID" value="XM_003678111.1"/>
</dbReference>
<dbReference type="HOGENOM" id="CLU_055691_0_0_1"/>
<evidence type="ECO:0000313" key="3">
    <source>
        <dbReference type="Proteomes" id="UP000001640"/>
    </source>
</evidence>
<dbReference type="FunCoup" id="G0VJY3">
    <property type="interactions" value="30"/>
</dbReference>
<feature type="region of interest" description="Disordered" evidence="1">
    <location>
        <begin position="52"/>
        <end position="77"/>
    </location>
</feature>
<dbReference type="InParanoid" id="G0VJY3"/>
<evidence type="ECO:0000313" key="2">
    <source>
        <dbReference type="EMBL" id="CCC71816.1"/>
    </source>
</evidence>
<dbReference type="OrthoDB" id="3981139at2759"/>
<evidence type="ECO:0000256" key="1">
    <source>
        <dbReference type="SAM" id="MobiDB-lite"/>
    </source>
</evidence>
<gene>
    <name evidence="2" type="primary">NCAS0I01480</name>
    <name evidence="2" type="ordered locus">NCAS_0I01480</name>
</gene>
<reference evidence="2 3" key="1">
    <citation type="journal article" date="2011" name="Proc. Natl. Acad. Sci. U.S.A.">
        <title>Evolutionary erosion of yeast sex chromosomes by mating-type switching accidents.</title>
        <authorList>
            <person name="Gordon J.L."/>
            <person name="Armisen D."/>
            <person name="Proux-Wera E."/>
            <person name="Oheigeartaigh S.S."/>
            <person name="Byrne K.P."/>
            <person name="Wolfe K.H."/>
        </authorList>
    </citation>
    <scope>NUCLEOTIDE SEQUENCE [LARGE SCALE GENOMIC DNA]</scope>
    <source>
        <strain evidence="3">ATCC 76901 / BCRC 22586 / CBS 4309 / NBRC 1992 / NRRL Y-12630</strain>
    </source>
</reference>
<protein>
    <submittedName>
        <fullName evidence="2">Uncharacterized protein</fullName>
    </submittedName>
</protein>
<dbReference type="KEGG" id="ncs:NCAS_0I01480"/>
<dbReference type="GeneID" id="96905504"/>
<sequence length="353" mass="41517">MDLGSYIASTKNTFAKEVDFWIDTTSTNLEEQNNRPLTSASSFARVFSDTTNVSNGQQSLTRKSPNKKPQEQTSHQDYSTFLKFDETQITCKDDFKTKKSGMVFLPRSFQHHVIKKWMKEKYDHDGYILKKNYNCPPSACVKNQEIYGNDNNNILPLNWISHRYIRNSNLSKELLCRFCKGYNWIDVGKYFRHLFLAHGILTEIKPKGRKKYVVEDLQFSDFFTVGVQKIEMKKFSSNLLPLLNVSLIPVPEGYYSQTLNTGFRRSHVCCPNCKNWFRLGWCEHDVIVREDQQNFDSIRDYNLNYDHISYTQKRDRDSIEGLYDNYFTHYVRCTYTKFDGRCLYVQVSSISNN</sequence>
<accession>G0VJY3</accession>
<proteinExistence type="predicted"/>
<name>G0VJY3_NAUCA</name>
<reference key="2">
    <citation type="submission" date="2011-08" db="EMBL/GenBank/DDBJ databases">
        <title>Genome sequence of Naumovozyma castellii.</title>
        <authorList>
            <person name="Gordon J.L."/>
            <person name="Armisen D."/>
            <person name="Proux-Wera E."/>
            <person name="OhEigeartaigh S.S."/>
            <person name="Byrne K.P."/>
            <person name="Wolfe K.H."/>
        </authorList>
    </citation>
    <scope>NUCLEOTIDE SEQUENCE</scope>
    <source>
        <strain>Type strain:CBS 4309</strain>
    </source>
</reference>
<dbReference type="eggNOG" id="ENOG502RXYS">
    <property type="taxonomic scope" value="Eukaryota"/>
</dbReference>
<organism evidence="2 3">
    <name type="scientific">Naumovozyma castellii</name>
    <name type="common">Yeast</name>
    <name type="synonym">Saccharomyces castellii</name>
    <dbReference type="NCBI Taxonomy" id="27288"/>
    <lineage>
        <taxon>Eukaryota</taxon>
        <taxon>Fungi</taxon>
        <taxon>Dikarya</taxon>
        <taxon>Ascomycota</taxon>
        <taxon>Saccharomycotina</taxon>
        <taxon>Saccharomycetes</taxon>
        <taxon>Saccharomycetales</taxon>
        <taxon>Saccharomycetaceae</taxon>
        <taxon>Naumovozyma</taxon>
    </lineage>
</organism>
<dbReference type="AlphaFoldDB" id="G0VJY3"/>
<feature type="compositionally biased region" description="Polar residues" evidence="1">
    <location>
        <begin position="52"/>
        <end position="63"/>
    </location>
</feature>